<keyword evidence="1" id="KW-0732">Signal</keyword>
<name>M9RCH7_9RHOB</name>
<evidence type="ECO:0000256" key="1">
    <source>
        <dbReference type="SAM" id="SignalP"/>
    </source>
</evidence>
<dbReference type="KEGG" id="oat:OAN307_c40280"/>
<protein>
    <recommendedName>
        <fullName evidence="4">DUF4864 domain-containing protein</fullName>
    </recommendedName>
</protein>
<dbReference type="eggNOG" id="ENOG5032TNJ">
    <property type="taxonomic scope" value="Bacteria"/>
</dbReference>
<organism evidence="2 3">
    <name type="scientific">Octadecabacter antarcticus 307</name>
    <dbReference type="NCBI Taxonomy" id="391626"/>
    <lineage>
        <taxon>Bacteria</taxon>
        <taxon>Pseudomonadati</taxon>
        <taxon>Pseudomonadota</taxon>
        <taxon>Alphaproteobacteria</taxon>
        <taxon>Rhodobacterales</taxon>
        <taxon>Roseobacteraceae</taxon>
        <taxon>Octadecabacter</taxon>
    </lineage>
</organism>
<evidence type="ECO:0008006" key="4">
    <source>
        <dbReference type="Google" id="ProtNLM"/>
    </source>
</evidence>
<dbReference type="AlphaFoldDB" id="M9RCH7"/>
<sequence length="133" mass="14898">MFRTVKIVAALVVLGTGAQAQDASIEDVITSQLQAFVDRDVAQAWEYASPMIQGMFGTPENFGLMVRTGYPMVWDNSDVQFLDRTEFQSRTRQEVQVQGPGGLFYILDYQMIETPNGWQINSVQVIPAPEVFS</sequence>
<evidence type="ECO:0000313" key="3">
    <source>
        <dbReference type="Proteomes" id="UP000005307"/>
    </source>
</evidence>
<proteinExistence type="predicted"/>
<dbReference type="InterPro" id="IPR032347">
    <property type="entry name" value="DUF4864"/>
</dbReference>
<feature type="signal peptide" evidence="1">
    <location>
        <begin position="1"/>
        <end position="20"/>
    </location>
</feature>
<dbReference type="HOGENOM" id="CLU_137911_1_1_5"/>
<dbReference type="OrthoDB" id="9130422at2"/>
<dbReference type="RefSeq" id="WP_015501383.1">
    <property type="nucleotide sequence ID" value="NC_020911.1"/>
</dbReference>
<accession>M9RCH7</accession>
<gene>
    <name evidence="2" type="ORF">OAN307_c40280</name>
</gene>
<evidence type="ECO:0000313" key="2">
    <source>
        <dbReference type="EMBL" id="AGI69448.1"/>
    </source>
</evidence>
<dbReference type="STRING" id="391626.OAN307_c40280"/>
<reference evidence="2 3" key="1">
    <citation type="journal article" date="2013" name="PLoS ONE">
        <title>Poles Apart: Arctic and Antarctic Octadecabacter strains Share High Genome Plasticity and a New Type of Xanthorhodopsin.</title>
        <authorList>
            <person name="Vollmers J."/>
            <person name="Voget S."/>
            <person name="Dietrich S."/>
            <person name="Gollnow K."/>
            <person name="Smits M."/>
            <person name="Meyer K."/>
            <person name="Brinkhoff T."/>
            <person name="Simon M."/>
            <person name="Daniel R."/>
        </authorList>
    </citation>
    <scope>NUCLEOTIDE SEQUENCE [LARGE SCALE GENOMIC DNA]</scope>
    <source>
        <strain evidence="2 3">307</strain>
    </source>
</reference>
<dbReference type="Pfam" id="PF16156">
    <property type="entry name" value="DUF4864"/>
    <property type="match status" value="1"/>
</dbReference>
<keyword evidence="3" id="KW-1185">Reference proteome</keyword>
<dbReference type="EMBL" id="CP003740">
    <property type="protein sequence ID" value="AGI69448.1"/>
    <property type="molecule type" value="Genomic_DNA"/>
</dbReference>
<feature type="chain" id="PRO_5004102043" description="DUF4864 domain-containing protein" evidence="1">
    <location>
        <begin position="21"/>
        <end position="133"/>
    </location>
</feature>
<dbReference type="Proteomes" id="UP000005307">
    <property type="component" value="Chromosome"/>
</dbReference>